<gene>
    <name evidence="1" type="ORF">WL1483_1931</name>
</gene>
<dbReference type="AlphaFoldDB" id="A0A0S2SI41"/>
<organism evidence="1 2">
    <name type="scientific">Aeromonas schubertii</name>
    <dbReference type="NCBI Taxonomy" id="652"/>
    <lineage>
        <taxon>Bacteria</taxon>
        <taxon>Pseudomonadati</taxon>
        <taxon>Pseudomonadota</taxon>
        <taxon>Gammaproteobacteria</taxon>
        <taxon>Aeromonadales</taxon>
        <taxon>Aeromonadaceae</taxon>
        <taxon>Aeromonas</taxon>
    </lineage>
</organism>
<name>A0A0S2SI41_9GAMM</name>
<dbReference type="RefSeq" id="WP_060586324.1">
    <property type="nucleotide sequence ID" value="NZ_CP013067.1"/>
</dbReference>
<reference evidence="1 2" key="2">
    <citation type="journal article" date="2016" name="Genome Announc.">
        <title>Complete Genome Sequence of the Highly Virulent Aeromonas schubertii Strain WL1483, Isolated from Diseased Snakehead Fish (Channa argus) in China.</title>
        <authorList>
            <person name="Liu L."/>
            <person name="Li N."/>
            <person name="Zhang D."/>
            <person name="Fu X."/>
            <person name="Shi C."/>
            <person name="Lin Q."/>
            <person name="Hao G."/>
        </authorList>
    </citation>
    <scope>NUCLEOTIDE SEQUENCE [LARGE SCALE GENOMIC DNA]</scope>
    <source>
        <strain evidence="1 2">WL1483</strain>
    </source>
</reference>
<accession>A0A0S2SI41</accession>
<dbReference type="PATRIC" id="fig|652.5.peg.2383"/>
<proteinExistence type="predicted"/>
<dbReference type="Proteomes" id="UP000058114">
    <property type="component" value="Chromosome"/>
</dbReference>
<protein>
    <recommendedName>
        <fullName evidence="3">LysM domain-containing protein</fullName>
    </recommendedName>
</protein>
<dbReference type="EMBL" id="CP013067">
    <property type="protein sequence ID" value="ALP41350.1"/>
    <property type="molecule type" value="Genomic_DNA"/>
</dbReference>
<evidence type="ECO:0000313" key="2">
    <source>
        <dbReference type="Proteomes" id="UP000058114"/>
    </source>
</evidence>
<evidence type="ECO:0000313" key="1">
    <source>
        <dbReference type="EMBL" id="ALP41350.1"/>
    </source>
</evidence>
<dbReference type="KEGG" id="asr:WL1483_1931"/>
<evidence type="ECO:0008006" key="3">
    <source>
        <dbReference type="Google" id="ProtNLM"/>
    </source>
</evidence>
<reference evidence="2" key="1">
    <citation type="submission" date="2015-10" db="EMBL/GenBank/DDBJ databases">
        <title>Complete Genome Sequence of Aeromonas schubertii strain WL1483.</title>
        <authorList>
            <person name="Liu L."/>
        </authorList>
    </citation>
    <scope>NUCLEOTIDE SEQUENCE [LARGE SCALE GENOMIC DNA]</scope>
    <source>
        <strain evidence="2">WL1483</strain>
    </source>
</reference>
<sequence length="242" mass="27295">MQLGWLALVSVNVSGYMPLAEQTWVALDPAWYPTSRPLPQIFAAWHGNQFPVLETEQRHGRWQLLFPARLKPPFTLFEGAPQLSRVYQMRLRRIDEMAYGVSVRPGVTPAPASQIEMLPAQRVPLIREWAGWQEPWHPKTAHTLREVEQAPVIDPSPLPQGVCHRVGAGETLWRIADNLARERGSDTYTLVSALHAENRARLGPRGQVRSGSELRCPGPDHLQRYQAMTAAQRQAAVIALQR</sequence>